<feature type="transmembrane region" description="Helical" evidence="11">
    <location>
        <begin position="396"/>
        <end position="417"/>
    </location>
</feature>
<evidence type="ECO:0000256" key="4">
    <source>
        <dbReference type="ARBA" id="ARBA00022475"/>
    </source>
</evidence>
<dbReference type="NCBIfam" id="TIGR00813">
    <property type="entry name" value="sss"/>
    <property type="match status" value="1"/>
</dbReference>
<protein>
    <submittedName>
        <fullName evidence="12">Sodium:solute symporter</fullName>
    </submittedName>
</protein>
<keyword evidence="8" id="KW-0406">Ion transport</keyword>
<comment type="subcellular location">
    <subcellularLocation>
        <location evidence="1">Cell membrane</location>
        <topology evidence="1">Multi-pass membrane protein</topology>
    </subcellularLocation>
</comment>
<evidence type="ECO:0000256" key="2">
    <source>
        <dbReference type="ARBA" id="ARBA00006434"/>
    </source>
</evidence>
<dbReference type="InterPro" id="IPR051163">
    <property type="entry name" value="Sodium:Solute_Symporter_SSF"/>
</dbReference>
<dbReference type="Proteomes" id="UP000319486">
    <property type="component" value="Unassembled WGS sequence"/>
</dbReference>
<dbReference type="Gene3D" id="1.20.1730.10">
    <property type="entry name" value="Sodium/glucose cotransporter"/>
    <property type="match status" value="1"/>
</dbReference>
<dbReference type="EMBL" id="RCZO01000001">
    <property type="protein sequence ID" value="TPG11885.1"/>
    <property type="molecule type" value="Genomic_DNA"/>
</dbReference>
<dbReference type="GO" id="GO:0006814">
    <property type="term" value="P:sodium ion transport"/>
    <property type="evidence" value="ECO:0007669"/>
    <property type="project" value="UniProtKB-KW"/>
</dbReference>
<evidence type="ECO:0000256" key="6">
    <source>
        <dbReference type="ARBA" id="ARBA00022989"/>
    </source>
</evidence>
<feature type="transmembrane region" description="Helical" evidence="11">
    <location>
        <begin position="551"/>
        <end position="569"/>
    </location>
</feature>
<feature type="transmembrane region" description="Helical" evidence="11">
    <location>
        <begin position="364"/>
        <end position="384"/>
    </location>
</feature>
<dbReference type="PROSITE" id="PS50283">
    <property type="entry name" value="NA_SOLUT_SYMP_3"/>
    <property type="match status" value="1"/>
</dbReference>
<evidence type="ECO:0000256" key="1">
    <source>
        <dbReference type="ARBA" id="ARBA00004651"/>
    </source>
</evidence>
<feature type="transmembrane region" description="Helical" evidence="11">
    <location>
        <begin position="590"/>
        <end position="615"/>
    </location>
</feature>
<dbReference type="InterPro" id="IPR001734">
    <property type="entry name" value="Na/solute_symporter"/>
</dbReference>
<evidence type="ECO:0000256" key="7">
    <source>
        <dbReference type="ARBA" id="ARBA00023053"/>
    </source>
</evidence>
<evidence type="ECO:0000256" key="3">
    <source>
        <dbReference type="ARBA" id="ARBA00022448"/>
    </source>
</evidence>
<keyword evidence="7" id="KW-0915">Sodium</keyword>
<organism evidence="12 13">
    <name type="scientific">Rhodanobacter glycinis</name>
    <dbReference type="NCBI Taxonomy" id="582702"/>
    <lineage>
        <taxon>Bacteria</taxon>
        <taxon>Pseudomonadati</taxon>
        <taxon>Pseudomonadota</taxon>
        <taxon>Gammaproteobacteria</taxon>
        <taxon>Lysobacterales</taxon>
        <taxon>Rhodanobacteraceae</taxon>
        <taxon>Rhodanobacter</taxon>
    </lineage>
</organism>
<feature type="transmembrane region" description="Helical" evidence="11">
    <location>
        <begin position="501"/>
        <end position="522"/>
    </location>
</feature>
<keyword evidence="5 11" id="KW-0812">Transmembrane</keyword>
<feature type="transmembrane region" description="Helical" evidence="11">
    <location>
        <begin position="465"/>
        <end position="489"/>
    </location>
</feature>
<dbReference type="GO" id="GO:0005886">
    <property type="term" value="C:plasma membrane"/>
    <property type="evidence" value="ECO:0007669"/>
    <property type="project" value="UniProtKB-SubCell"/>
</dbReference>
<keyword evidence="10" id="KW-0739">Sodium transport</keyword>
<name>A0A502CDX3_9GAMM</name>
<feature type="transmembrane region" description="Helical" evidence="11">
    <location>
        <begin position="775"/>
        <end position="796"/>
    </location>
</feature>
<keyword evidence="3" id="KW-0813">Transport</keyword>
<feature type="transmembrane region" description="Helical" evidence="11">
    <location>
        <begin position="690"/>
        <end position="710"/>
    </location>
</feature>
<evidence type="ECO:0000313" key="12">
    <source>
        <dbReference type="EMBL" id="TPG11885.1"/>
    </source>
</evidence>
<feature type="transmembrane region" description="Helical" evidence="11">
    <location>
        <begin position="323"/>
        <end position="344"/>
    </location>
</feature>
<feature type="transmembrane region" description="Helical" evidence="11">
    <location>
        <begin position="635"/>
        <end position="657"/>
    </location>
</feature>
<feature type="transmembrane region" description="Helical" evidence="11">
    <location>
        <begin position="722"/>
        <end position="740"/>
    </location>
</feature>
<comment type="caution">
    <text evidence="12">The sequence shown here is derived from an EMBL/GenBank/DDBJ whole genome shotgun (WGS) entry which is preliminary data.</text>
</comment>
<dbReference type="AlphaFoldDB" id="A0A502CDX3"/>
<dbReference type="GO" id="GO:0015293">
    <property type="term" value="F:symporter activity"/>
    <property type="evidence" value="ECO:0007669"/>
    <property type="project" value="TreeGrafter"/>
</dbReference>
<evidence type="ECO:0000256" key="9">
    <source>
        <dbReference type="ARBA" id="ARBA00023136"/>
    </source>
</evidence>
<dbReference type="PANTHER" id="PTHR42985:SF40">
    <property type="entry name" value="LD47995P-RELATED"/>
    <property type="match status" value="1"/>
</dbReference>
<proteinExistence type="inferred from homology"/>
<keyword evidence="13" id="KW-1185">Reference proteome</keyword>
<reference evidence="12 13" key="1">
    <citation type="journal article" date="2019" name="Environ. Microbiol.">
        <title>Species interactions and distinct microbial communities in high Arctic permafrost affected cryosols are associated with the CH4 and CO2 gas fluxes.</title>
        <authorList>
            <person name="Altshuler I."/>
            <person name="Hamel J."/>
            <person name="Turney S."/>
            <person name="Magnuson E."/>
            <person name="Levesque R."/>
            <person name="Greer C."/>
            <person name="Whyte L.G."/>
        </authorList>
    </citation>
    <scope>NUCLEOTIDE SEQUENCE [LARGE SCALE GENOMIC DNA]</scope>
    <source>
        <strain evidence="12 13">S13Y</strain>
    </source>
</reference>
<accession>A0A502CDX3</accession>
<evidence type="ECO:0000256" key="8">
    <source>
        <dbReference type="ARBA" id="ARBA00023065"/>
    </source>
</evidence>
<gene>
    <name evidence="12" type="ORF">EAH88_02260</name>
</gene>
<evidence type="ECO:0000256" key="11">
    <source>
        <dbReference type="SAM" id="Phobius"/>
    </source>
</evidence>
<dbReference type="Pfam" id="PF00474">
    <property type="entry name" value="SSF"/>
    <property type="match status" value="1"/>
</dbReference>
<dbReference type="CDD" id="cd11495">
    <property type="entry name" value="SLC5sbd_NIS-like_u3"/>
    <property type="match status" value="1"/>
</dbReference>
<keyword evidence="9 11" id="KW-0472">Membrane</keyword>
<evidence type="ECO:0000313" key="13">
    <source>
        <dbReference type="Proteomes" id="UP000319486"/>
    </source>
</evidence>
<comment type="similarity">
    <text evidence="2">Belongs to the sodium:solute symporter (SSF) (TC 2.A.21) family.</text>
</comment>
<dbReference type="InterPro" id="IPR038377">
    <property type="entry name" value="Na/Glc_symporter_sf"/>
</dbReference>
<sequence length="817" mass="87918">MRGGVGIASAASQVPRMLRVLLGLLLLAVLVPVQAQSLASLRGGKLPSLETSAPLRDIAVVDGQPLALSDGEAWRLDRTGKTWVRLAWPTGAAPAAGIIDDGTQAWLLTAAPDSPDVAGVARLRASDDRLQLQPLAPLPMPLRGARGAWSNDTLSIAGIGADGKARLLQLQTNAEQPRWNTLAGWPGDGIPSSVVARAATVFVTVPDPSGTTERLWRWTADAGWSERGQVPGRLLPGSGHALGQANALYLVRDGAHADVPARLMTFQTITSAWATLPGAAPAGVIAVGAWTNGMFWAQHSADGRHADFGYASVQSSKPLLLRWLDWIVIVVYLAGMIGIGLFFYLREKRNSTSNFFVGGRSIPYWAAGVSLYAANTSSISFIAIPAKAFESNWQYLTNNLIAVFGLMFVAVWIVPLLRRLDLMSVFSYLETRFHPGIRMLASALCILTQLGSRMSVILFLPALAIATITGISVTWSVILMGGFTIIYTAMGGMKAVIWTDFVQVIVKMGGAIFAIGFIIWGLHGGIGEFMSTAMAEHKMHLFDFSFDLTKATVWGFLFLVLFDVVLTFPKDQVLMQRTLSTKSDKEAGRSIWMFAAIMIPGGFVFYMIGTAMFVFYKVHPERMNPLLPIDATFPLFIAAELPMGVTGLIIAGIFAAAMATLSGIMNSVATLISVDFYDSLVKDPTQKKSVFFAELMTIAVGLIGIGLALLLSRFDVHSLFDVSIELAGLLGGGFAGAYTLGMFTRRANSPGVAIGIGASILLTLVAWWFKLVHPYFYLAISILLCIVIGYLASLFFPAPARSLKGLTIYADRAGRDE</sequence>
<keyword evidence="6 11" id="KW-1133">Transmembrane helix</keyword>
<feature type="transmembrane region" description="Helical" evidence="11">
    <location>
        <begin position="752"/>
        <end position="769"/>
    </location>
</feature>
<dbReference type="PANTHER" id="PTHR42985">
    <property type="entry name" value="SODIUM-COUPLED MONOCARBOXYLATE TRANSPORTER"/>
    <property type="match status" value="1"/>
</dbReference>
<keyword evidence="4" id="KW-1003">Cell membrane</keyword>
<evidence type="ECO:0000256" key="10">
    <source>
        <dbReference type="ARBA" id="ARBA00023201"/>
    </source>
</evidence>
<evidence type="ECO:0000256" key="5">
    <source>
        <dbReference type="ARBA" id="ARBA00022692"/>
    </source>
</evidence>